<gene>
    <name evidence="1" type="ORF">Dda_2818</name>
</gene>
<name>A0AAD6NJR1_DREDA</name>
<protein>
    <submittedName>
        <fullName evidence="1">Uncharacterized protein</fullName>
    </submittedName>
</protein>
<proteinExistence type="predicted"/>
<organism evidence="1 2">
    <name type="scientific">Drechslerella dactyloides</name>
    <name type="common">Nematode-trapping fungus</name>
    <name type="synonym">Arthrobotrys dactyloides</name>
    <dbReference type="NCBI Taxonomy" id="74499"/>
    <lineage>
        <taxon>Eukaryota</taxon>
        <taxon>Fungi</taxon>
        <taxon>Dikarya</taxon>
        <taxon>Ascomycota</taxon>
        <taxon>Pezizomycotina</taxon>
        <taxon>Orbiliomycetes</taxon>
        <taxon>Orbiliales</taxon>
        <taxon>Orbiliaceae</taxon>
        <taxon>Drechslerella</taxon>
    </lineage>
</organism>
<dbReference type="EMBL" id="JAQGDS010000003">
    <property type="protein sequence ID" value="KAJ6262016.1"/>
    <property type="molecule type" value="Genomic_DNA"/>
</dbReference>
<reference evidence="1" key="1">
    <citation type="submission" date="2023-01" db="EMBL/GenBank/DDBJ databases">
        <title>The chitinases involved in constricting ring structure development in the nematode-trapping fungus Drechslerella dactyloides.</title>
        <authorList>
            <person name="Wang R."/>
            <person name="Zhang L."/>
            <person name="Tang P."/>
            <person name="Li S."/>
            <person name="Liang L."/>
        </authorList>
    </citation>
    <scope>NUCLEOTIDE SEQUENCE</scope>
    <source>
        <strain evidence="1">YMF1.00031</strain>
    </source>
</reference>
<evidence type="ECO:0000313" key="1">
    <source>
        <dbReference type="EMBL" id="KAJ6262016.1"/>
    </source>
</evidence>
<evidence type="ECO:0000313" key="2">
    <source>
        <dbReference type="Proteomes" id="UP001221413"/>
    </source>
</evidence>
<dbReference type="AlphaFoldDB" id="A0AAD6NJR1"/>
<comment type="caution">
    <text evidence="1">The sequence shown here is derived from an EMBL/GenBank/DDBJ whole genome shotgun (WGS) entry which is preliminary data.</text>
</comment>
<dbReference type="Proteomes" id="UP001221413">
    <property type="component" value="Unassembled WGS sequence"/>
</dbReference>
<keyword evidence="2" id="KW-1185">Reference proteome</keyword>
<accession>A0AAD6NJR1</accession>
<sequence length="88" mass="10487">MCWVLQWFTECHHLVLRELSEMDMYKHPCECKVVVNERRVQRMDTSCPICELHQEGRITLDERDERIASMKTLIMTRGPNLREVEVGP</sequence>